<evidence type="ECO:0000256" key="2">
    <source>
        <dbReference type="ARBA" id="ARBA00022676"/>
    </source>
</evidence>
<organism evidence="7 8">
    <name type="scientific">Coptis chinensis</name>
    <dbReference type="NCBI Taxonomy" id="261450"/>
    <lineage>
        <taxon>Eukaryota</taxon>
        <taxon>Viridiplantae</taxon>
        <taxon>Streptophyta</taxon>
        <taxon>Embryophyta</taxon>
        <taxon>Tracheophyta</taxon>
        <taxon>Spermatophyta</taxon>
        <taxon>Magnoliopsida</taxon>
        <taxon>Ranunculales</taxon>
        <taxon>Ranunculaceae</taxon>
        <taxon>Coptidoideae</taxon>
        <taxon>Coptis</taxon>
    </lineage>
</organism>
<evidence type="ECO:0000256" key="4">
    <source>
        <dbReference type="ARBA" id="ARBA00022692"/>
    </source>
</evidence>
<evidence type="ECO:0000313" key="7">
    <source>
        <dbReference type="EMBL" id="KAF9619842.1"/>
    </source>
</evidence>
<dbReference type="EMBL" id="JADFTS010000002">
    <property type="protein sequence ID" value="KAF9619842.1"/>
    <property type="molecule type" value="Genomic_DNA"/>
</dbReference>
<evidence type="ECO:0000313" key="8">
    <source>
        <dbReference type="Proteomes" id="UP000631114"/>
    </source>
</evidence>
<comment type="subcellular location">
    <subcellularLocation>
        <location evidence="1">Endomembrane system</location>
    </subcellularLocation>
</comment>
<keyword evidence="3" id="KW-0808">Transferase</keyword>
<accession>A0A835INL1</accession>
<gene>
    <name evidence="7" type="ORF">IFM89_009593</name>
</gene>
<dbReference type="GO" id="GO:0012505">
    <property type="term" value="C:endomembrane system"/>
    <property type="evidence" value="ECO:0007669"/>
    <property type="project" value="UniProtKB-SubCell"/>
</dbReference>
<dbReference type="OrthoDB" id="203678at2759"/>
<dbReference type="Proteomes" id="UP000631114">
    <property type="component" value="Unassembled WGS sequence"/>
</dbReference>
<evidence type="ECO:0000256" key="5">
    <source>
        <dbReference type="ARBA" id="ARBA00022989"/>
    </source>
</evidence>
<reference evidence="7 8" key="1">
    <citation type="submission" date="2020-10" db="EMBL/GenBank/DDBJ databases">
        <title>The Coptis chinensis genome and diversification of protoberbering-type alkaloids.</title>
        <authorList>
            <person name="Wang B."/>
            <person name="Shu S."/>
            <person name="Song C."/>
            <person name="Liu Y."/>
        </authorList>
    </citation>
    <scope>NUCLEOTIDE SEQUENCE [LARGE SCALE GENOMIC DNA]</scope>
    <source>
        <strain evidence="7">HL-2020</strain>
        <tissue evidence="7">Leaf</tissue>
    </source>
</reference>
<keyword evidence="4" id="KW-0812">Transmembrane</keyword>
<dbReference type="GO" id="GO:0016760">
    <property type="term" value="F:cellulose synthase (UDP-forming) activity"/>
    <property type="evidence" value="ECO:0007669"/>
    <property type="project" value="InterPro"/>
</dbReference>
<dbReference type="GO" id="GO:0016020">
    <property type="term" value="C:membrane"/>
    <property type="evidence" value="ECO:0007669"/>
    <property type="project" value="InterPro"/>
</dbReference>
<evidence type="ECO:0000256" key="1">
    <source>
        <dbReference type="ARBA" id="ARBA00004308"/>
    </source>
</evidence>
<dbReference type="Pfam" id="PF03552">
    <property type="entry name" value="Cellulose_synt"/>
    <property type="match status" value="1"/>
</dbReference>
<name>A0A835INL1_9MAGN</name>
<proteinExistence type="predicted"/>
<protein>
    <submittedName>
        <fullName evidence="7">Uncharacterized protein</fullName>
    </submittedName>
</protein>
<keyword evidence="2" id="KW-0328">Glycosyltransferase</keyword>
<dbReference type="GO" id="GO:0030244">
    <property type="term" value="P:cellulose biosynthetic process"/>
    <property type="evidence" value="ECO:0007669"/>
    <property type="project" value="InterPro"/>
</dbReference>
<dbReference type="InterPro" id="IPR005150">
    <property type="entry name" value="Cellulose_synth"/>
</dbReference>
<evidence type="ECO:0000256" key="6">
    <source>
        <dbReference type="ARBA" id="ARBA00023136"/>
    </source>
</evidence>
<keyword evidence="8" id="KW-1185">Reference proteome</keyword>
<evidence type="ECO:0000256" key="3">
    <source>
        <dbReference type="ARBA" id="ARBA00022679"/>
    </source>
</evidence>
<sequence length="85" mass="9801">MQDGTPWPGNNVRDHPGMIQASVRNFVEVMRAYRVIFPESEKEKQLVELAVALFTKHFETIQQHIKEKVSAGSLLEMLRSYLEIS</sequence>
<keyword evidence="5" id="KW-1133">Transmembrane helix</keyword>
<comment type="caution">
    <text evidence="7">The sequence shown here is derived from an EMBL/GenBank/DDBJ whole genome shotgun (WGS) entry which is preliminary data.</text>
</comment>
<keyword evidence="6" id="KW-0472">Membrane</keyword>
<dbReference type="AlphaFoldDB" id="A0A835INL1"/>